<dbReference type="PROSITE" id="PS52035">
    <property type="entry name" value="PEPTIDASE_M14"/>
    <property type="match status" value="1"/>
</dbReference>
<reference evidence="7 8" key="1">
    <citation type="journal article" date="2011" name="J. Bacteriol.">
        <title>Genome sequence of 'Pedosphaera parvula' Ellin514, an aerobic Verrucomicrobial isolate from pasture soil.</title>
        <authorList>
            <person name="Kant R."/>
            <person name="van Passel M.W."/>
            <person name="Sangwan P."/>
            <person name="Palva A."/>
            <person name="Lucas S."/>
            <person name="Copeland A."/>
            <person name="Lapidus A."/>
            <person name="Glavina Del Rio T."/>
            <person name="Dalin E."/>
            <person name="Tice H."/>
            <person name="Bruce D."/>
            <person name="Goodwin L."/>
            <person name="Pitluck S."/>
            <person name="Chertkov O."/>
            <person name="Larimer F.W."/>
            <person name="Land M.L."/>
            <person name="Hauser L."/>
            <person name="Brettin T.S."/>
            <person name="Detter J.C."/>
            <person name="Han S."/>
            <person name="de Vos W.M."/>
            <person name="Janssen P.H."/>
            <person name="Smidt H."/>
        </authorList>
    </citation>
    <scope>NUCLEOTIDE SEQUENCE [LARGE SCALE GENOMIC DNA]</scope>
    <source>
        <strain evidence="7 8">Ellin514</strain>
    </source>
</reference>
<dbReference type="InterPro" id="IPR055438">
    <property type="entry name" value="AstE_AspA_cat"/>
</dbReference>
<dbReference type="GO" id="GO:0008270">
    <property type="term" value="F:zinc ion binding"/>
    <property type="evidence" value="ECO:0007669"/>
    <property type="project" value="InterPro"/>
</dbReference>
<dbReference type="SUPFAM" id="SSF53187">
    <property type="entry name" value="Zn-dependent exopeptidases"/>
    <property type="match status" value="1"/>
</dbReference>
<dbReference type="OrthoDB" id="184972at2"/>
<keyword evidence="8" id="KW-1185">Reference proteome</keyword>
<accession>B9XGH8</accession>
<dbReference type="Proteomes" id="UP000003688">
    <property type="component" value="Unassembled WGS sequence"/>
</dbReference>
<dbReference type="EMBL" id="ABOX02000012">
    <property type="protein sequence ID" value="EEF61029.1"/>
    <property type="molecule type" value="Genomic_DNA"/>
</dbReference>
<name>B9XGH8_PEDPL</name>
<keyword evidence="2" id="KW-0479">Metal-binding</keyword>
<dbReference type="GO" id="GO:0006508">
    <property type="term" value="P:proteolysis"/>
    <property type="evidence" value="ECO:0007669"/>
    <property type="project" value="InterPro"/>
</dbReference>
<dbReference type="GO" id="GO:0004181">
    <property type="term" value="F:metallocarboxypeptidase activity"/>
    <property type="evidence" value="ECO:0007669"/>
    <property type="project" value="InterPro"/>
</dbReference>
<protein>
    <recommendedName>
        <fullName evidence="6">Peptidase M14 domain-containing protein</fullName>
    </recommendedName>
</protein>
<proteinExistence type="inferred from homology"/>
<feature type="active site" description="Proton donor/acceptor" evidence="5">
    <location>
        <position position="230"/>
    </location>
</feature>
<dbReference type="InterPro" id="IPR053138">
    <property type="entry name" value="N-alpha-Ac-DABA_deacetylase"/>
</dbReference>
<comment type="caution">
    <text evidence="7">The sequence shown here is derived from an EMBL/GenBank/DDBJ whole genome shotgun (WGS) entry which is preliminary data.</text>
</comment>
<dbReference type="GO" id="GO:0016788">
    <property type="term" value="F:hydrolase activity, acting on ester bonds"/>
    <property type="evidence" value="ECO:0007669"/>
    <property type="project" value="InterPro"/>
</dbReference>
<dbReference type="AlphaFoldDB" id="B9XGH8"/>
<evidence type="ECO:0000256" key="2">
    <source>
        <dbReference type="ARBA" id="ARBA00022723"/>
    </source>
</evidence>
<dbReference type="PANTHER" id="PTHR37326">
    <property type="entry name" value="BLL3975 PROTEIN"/>
    <property type="match status" value="1"/>
</dbReference>
<evidence type="ECO:0000256" key="4">
    <source>
        <dbReference type="ARBA" id="ARBA00022833"/>
    </source>
</evidence>
<dbReference type="PANTHER" id="PTHR37326:SF1">
    <property type="entry name" value="BLL3975 PROTEIN"/>
    <property type="match status" value="1"/>
</dbReference>
<sequence length="257" mass="29359">MQRLGINKGKYFGEGIDISRLLDQMEHIGEDYGWKSEVFFRTASYRLVAMTRRVTNPQKRIYISTGIHGDEPAGPLAVLQLVQENRWPDNVEIWLCPCLNPTGFPLNSRENIHGLDLNRQYLNPEAEETAAHIAWLEKQPDFDICLCLHEDWESEGFYIYELNPDNQPSFAKSMISRVEEVCPIDMSPTIEGRPASNGIIRPSMDPRSRPQWPESFYLLTCKTRHSYTVEAPSDFQLITRVAALVAAVRAVTDPMTT</sequence>
<keyword evidence="4" id="KW-0862">Zinc</keyword>
<keyword evidence="3" id="KW-0378">Hydrolase</keyword>
<gene>
    <name evidence="7" type="ORF">Cflav_PD3746</name>
</gene>
<feature type="domain" description="Peptidase M14" evidence="6">
    <location>
        <begin position="10"/>
        <end position="255"/>
    </location>
</feature>
<comment type="similarity">
    <text evidence="5">Belongs to the peptidase M14 family.</text>
</comment>
<evidence type="ECO:0000256" key="3">
    <source>
        <dbReference type="ARBA" id="ARBA00022801"/>
    </source>
</evidence>
<comment type="cofactor">
    <cofactor evidence="1">
        <name>Zn(2+)</name>
        <dbReference type="ChEBI" id="CHEBI:29105"/>
    </cofactor>
</comment>
<dbReference type="RefSeq" id="WP_007414924.1">
    <property type="nucleotide sequence ID" value="NZ_ABOX02000012.1"/>
</dbReference>
<organism evidence="7 8">
    <name type="scientific">Pedosphaera parvula (strain Ellin514)</name>
    <dbReference type="NCBI Taxonomy" id="320771"/>
    <lineage>
        <taxon>Bacteria</taxon>
        <taxon>Pseudomonadati</taxon>
        <taxon>Verrucomicrobiota</taxon>
        <taxon>Pedosphaerae</taxon>
        <taxon>Pedosphaerales</taxon>
        <taxon>Pedosphaeraceae</taxon>
        <taxon>Pedosphaera</taxon>
    </lineage>
</organism>
<evidence type="ECO:0000313" key="8">
    <source>
        <dbReference type="Proteomes" id="UP000003688"/>
    </source>
</evidence>
<dbReference type="STRING" id="320771.Cflav_PD3746"/>
<evidence type="ECO:0000259" key="6">
    <source>
        <dbReference type="PROSITE" id="PS52035"/>
    </source>
</evidence>
<dbReference type="Pfam" id="PF24827">
    <property type="entry name" value="AstE_AspA_cat"/>
    <property type="match status" value="1"/>
</dbReference>
<evidence type="ECO:0000313" key="7">
    <source>
        <dbReference type="EMBL" id="EEF61029.1"/>
    </source>
</evidence>
<dbReference type="Gene3D" id="3.40.630.10">
    <property type="entry name" value="Zn peptidases"/>
    <property type="match status" value="1"/>
</dbReference>
<evidence type="ECO:0000256" key="1">
    <source>
        <dbReference type="ARBA" id="ARBA00001947"/>
    </source>
</evidence>
<dbReference type="InterPro" id="IPR000834">
    <property type="entry name" value="Peptidase_M14"/>
</dbReference>
<dbReference type="CDD" id="cd06231">
    <property type="entry name" value="M14_REP34-like"/>
    <property type="match status" value="1"/>
</dbReference>
<evidence type="ECO:0000256" key="5">
    <source>
        <dbReference type="PROSITE-ProRule" id="PRU01379"/>
    </source>
</evidence>